<proteinExistence type="predicted"/>
<reference evidence="2 3" key="1">
    <citation type="submission" date="2006-02" db="EMBL/GenBank/DDBJ databases">
        <authorList>
            <person name="Moran M.A."/>
            <person name="Kjelleberg S."/>
            <person name="Egan S."/>
            <person name="Saunders N."/>
            <person name="Thomas T."/>
            <person name="Ferriera S."/>
            <person name="Johnson J."/>
            <person name="Kravitz S."/>
            <person name="Halpern A."/>
            <person name="Remington K."/>
            <person name="Beeson K."/>
            <person name="Tran B."/>
            <person name="Rogers Y.-H."/>
            <person name="Friedman R."/>
            <person name="Venter J.C."/>
        </authorList>
    </citation>
    <scope>NUCLEOTIDE SEQUENCE [LARGE SCALE GENOMIC DNA]</scope>
    <source>
        <strain evidence="2 3">D2</strain>
    </source>
</reference>
<evidence type="ECO:0000256" key="1">
    <source>
        <dbReference type="SAM" id="Phobius"/>
    </source>
</evidence>
<dbReference type="HOGENOM" id="CLU_3139798_0_0_6"/>
<dbReference type="Proteomes" id="UP000006201">
    <property type="component" value="Unassembled WGS sequence"/>
</dbReference>
<evidence type="ECO:0000313" key="2">
    <source>
        <dbReference type="EMBL" id="EAR29460.1"/>
    </source>
</evidence>
<sequence>MIGSSLIDFYCFFITQFVVALQMIYLRFINFYYCSDCKSIDFTEIIIQQ</sequence>
<dbReference type="STRING" id="87626.PTD2_11609"/>
<comment type="caution">
    <text evidence="2">The sequence shown here is derived from an EMBL/GenBank/DDBJ whole genome shotgun (WGS) entry which is preliminary data.</text>
</comment>
<accession>A4C656</accession>
<dbReference type="AlphaFoldDB" id="A4C656"/>
<keyword evidence="1" id="KW-0812">Transmembrane</keyword>
<organism evidence="2 3">
    <name type="scientific">Pseudoalteromonas tunicata D2</name>
    <dbReference type="NCBI Taxonomy" id="87626"/>
    <lineage>
        <taxon>Bacteria</taxon>
        <taxon>Pseudomonadati</taxon>
        <taxon>Pseudomonadota</taxon>
        <taxon>Gammaproteobacteria</taxon>
        <taxon>Alteromonadales</taxon>
        <taxon>Pseudoalteromonadaceae</taxon>
        <taxon>Pseudoalteromonas</taxon>
    </lineage>
</organism>
<protein>
    <submittedName>
        <fullName evidence="2">Uncharacterized protein</fullName>
    </submittedName>
</protein>
<keyword evidence="1" id="KW-0472">Membrane</keyword>
<dbReference type="EMBL" id="AAOH01000002">
    <property type="protein sequence ID" value="EAR29460.1"/>
    <property type="molecule type" value="Genomic_DNA"/>
</dbReference>
<keyword evidence="1" id="KW-1133">Transmembrane helix</keyword>
<gene>
    <name evidence="2" type="ORF">PTD2_11609</name>
</gene>
<feature type="transmembrane region" description="Helical" evidence="1">
    <location>
        <begin position="6"/>
        <end position="26"/>
    </location>
</feature>
<name>A4C656_9GAMM</name>
<keyword evidence="3" id="KW-1185">Reference proteome</keyword>
<evidence type="ECO:0000313" key="3">
    <source>
        <dbReference type="Proteomes" id="UP000006201"/>
    </source>
</evidence>